<dbReference type="Proteomes" id="UP001152320">
    <property type="component" value="Chromosome 2"/>
</dbReference>
<comment type="caution">
    <text evidence="1">The sequence shown here is derived from an EMBL/GenBank/DDBJ whole genome shotgun (WGS) entry which is preliminary data.</text>
</comment>
<reference evidence="1" key="1">
    <citation type="submission" date="2021-10" db="EMBL/GenBank/DDBJ databases">
        <title>Tropical sea cucumber genome reveals ecological adaptation and Cuvierian tubules defense mechanism.</title>
        <authorList>
            <person name="Chen T."/>
        </authorList>
    </citation>
    <scope>NUCLEOTIDE SEQUENCE</scope>
    <source>
        <strain evidence="1">Nanhai2018</strain>
        <tissue evidence="1">Muscle</tissue>
    </source>
</reference>
<protein>
    <recommendedName>
        <fullName evidence="3">Late endosomal/lysosomal adaptor and MAPK and MTOR activator 5</fullName>
    </recommendedName>
</protein>
<dbReference type="AlphaFoldDB" id="A0A9Q1CMB1"/>
<organism evidence="1 2">
    <name type="scientific">Holothuria leucospilota</name>
    <name type="common">Black long sea cucumber</name>
    <name type="synonym">Mertensiothuria leucospilota</name>
    <dbReference type="NCBI Taxonomy" id="206669"/>
    <lineage>
        <taxon>Eukaryota</taxon>
        <taxon>Metazoa</taxon>
        <taxon>Echinodermata</taxon>
        <taxon>Eleutherozoa</taxon>
        <taxon>Echinozoa</taxon>
        <taxon>Holothuroidea</taxon>
        <taxon>Aspidochirotacea</taxon>
        <taxon>Aspidochirotida</taxon>
        <taxon>Holothuriidae</taxon>
        <taxon>Holothuria</taxon>
    </lineage>
</organism>
<evidence type="ECO:0008006" key="3">
    <source>
        <dbReference type="Google" id="ProtNLM"/>
    </source>
</evidence>
<sequence length="150" mass="16804">MEANLNTEIEETMNQQGVVGVICTDSQGLCLAGTVCMPTLKAQHLLTLLVSSLHWHNKHHNFLLSKVQVLLFAWNLTKEMCWSKPITTSTLQFTNCQFTNQKQSGSLAQFAILETTGNSVKHKRRERAKGDLQQRMFASGISGLSQWSII</sequence>
<proteinExistence type="predicted"/>
<accession>A0A9Q1CMB1</accession>
<dbReference type="GO" id="GO:0043066">
    <property type="term" value="P:negative regulation of apoptotic process"/>
    <property type="evidence" value="ECO:0007669"/>
    <property type="project" value="InterPro"/>
</dbReference>
<keyword evidence="2" id="KW-1185">Reference proteome</keyword>
<dbReference type="InterPro" id="IPR024135">
    <property type="entry name" value="LAMTOR5"/>
</dbReference>
<dbReference type="GO" id="GO:0071986">
    <property type="term" value="C:Ragulator complex"/>
    <property type="evidence" value="ECO:0007669"/>
    <property type="project" value="InterPro"/>
</dbReference>
<name>A0A9Q1CMB1_HOLLE</name>
<gene>
    <name evidence="1" type="ORF">HOLleu_05910</name>
</gene>
<dbReference type="Gene3D" id="3.30.450.30">
    <property type="entry name" value="Dynein light chain 2a, cytoplasmic"/>
    <property type="match status" value="1"/>
</dbReference>
<evidence type="ECO:0000313" key="1">
    <source>
        <dbReference type="EMBL" id="KAJ8047029.1"/>
    </source>
</evidence>
<dbReference type="OrthoDB" id="76862at2759"/>
<evidence type="ECO:0000313" key="2">
    <source>
        <dbReference type="Proteomes" id="UP001152320"/>
    </source>
</evidence>
<dbReference type="Pfam" id="PF16672">
    <property type="entry name" value="LAMTOR5"/>
    <property type="match status" value="1"/>
</dbReference>
<dbReference type="EMBL" id="JAIZAY010000002">
    <property type="protein sequence ID" value="KAJ8047029.1"/>
    <property type="molecule type" value="Genomic_DNA"/>
</dbReference>